<name>A0A4U1DC26_9BACI</name>
<evidence type="ECO:0000313" key="4">
    <source>
        <dbReference type="Proteomes" id="UP000307756"/>
    </source>
</evidence>
<dbReference type="SUPFAM" id="SSF53271">
    <property type="entry name" value="PRTase-like"/>
    <property type="match status" value="1"/>
</dbReference>
<feature type="domain" description="TRSP" evidence="1">
    <location>
        <begin position="299"/>
        <end position="423"/>
    </location>
</feature>
<dbReference type="Pfam" id="PF12500">
    <property type="entry name" value="TRSP"/>
    <property type="match status" value="1"/>
</dbReference>
<proteinExistence type="predicted"/>
<dbReference type="EMBL" id="SWBM01000001">
    <property type="protein sequence ID" value="TKC20171.1"/>
    <property type="molecule type" value="Genomic_DNA"/>
</dbReference>
<dbReference type="PIRSF" id="PIRSF020967">
    <property type="entry name" value="UCP020967"/>
    <property type="match status" value="1"/>
</dbReference>
<gene>
    <name evidence="3" type="ORF">FA727_08725</name>
</gene>
<feature type="domain" description="Orotate phosphoribosyltransferase-like" evidence="2">
    <location>
        <begin position="34"/>
        <end position="247"/>
    </location>
</feature>
<keyword evidence="4" id="KW-1185">Reference proteome</keyword>
<dbReference type="AlphaFoldDB" id="A0A4U1DC26"/>
<evidence type="ECO:0000259" key="2">
    <source>
        <dbReference type="Pfam" id="PF15609"/>
    </source>
</evidence>
<evidence type="ECO:0000313" key="3">
    <source>
        <dbReference type="EMBL" id="TKC20171.1"/>
    </source>
</evidence>
<reference evidence="3 4" key="1">
    <citation type="journal article" date="2011" name="J. Microbiol.">
        <title>Bacillus kyonggiensis sp. nov., isolated from soil of a lettuce field.</title>
        <authorList>
            <person name="Dong K."/>
            <person name="Lee S."/>
        </authorList>
    </citation>
    <scope>NUCLEOTIDE SEQUENCE [LARGE SCALE GENOMIC DNA]</scope>
    <source>
        <strain evidence="3 4">NB22</strain>
    </source>
</reference>
<sequence length="441" mass="50224">MTYSNNIATYKILYDLKVEVKVQDNIYGIPLDDLFLMAARINKKRSFLFVSKVLGKHIPIHPAKGILVGALLAARYVEERTKKELEITSTLISQFMKNEMNDLTISSFIDDSNPIVIGFAETATALGHAFFEAFNDADYFHTTREWLDGVEPAITFEEEHSHATSHRAYINQELLDSNREIILVDDELTTGKTALNIIRSIQAKFPRNTYTVVSILDWRSDEQIAQFKSLEAELGIEIHSVSLVKGTVSVEGHANLNGNEQESLSTTGDIVQNVSYHEISNPSPTNFKDERKATYTSFTGRFGLTAHENRDASEWIVKTGKQLAELRTGRTLVLGTGEYMYLPMKIASYMGEGVFYHSTTRSPIYPMLKENYGATNRYSFPDPMKHTIRNYVYNISPREYDDLFLFFERKVESEQLDALLEELKRAQISNINVIYFHEGSE</sequence>
<dbReference type="CDD" id="cd06223">
    <property type="entry name" value="PRTases_typeI"/>
    <property type="match status" value="1"/>
</dbReference>
<dbReference type="InterPro" id="IPR041688">
    <property type="entry name" value="PRTase_2"/>
</dbReference>
<dbReference type="Proteomes" id="UP000307756">
    <property type="component" value="Unassembled WGS sequence"/>
</dbReference>
<dbReference type="Gene3D" id="3.40.50.2020">
    <property type="match status" value="1"/>
</dbReference>
<organism evidence="3 4">
    <name type="scientific">Robertmurraya kyonggiensis</name>
    <dbReference type="NCBI Taxonomy" id="1037680"/>
    <lineage>
        <taxon>Bacteria</taxon>
        <taxon>Bacillati</taxon>
        <taxon>Bacillota</taxon>
        <taxon>Bacilli</taxon>
        <taxon>Bacillales</taxon>
        <taxon>Bacillaceae</taxon>
        <taxon>Robertmurraya</taxon>
    </lineage>
</organism>
<evidence type="ECO:0000259" key="1">
    <source>
        <dbReference type="Pfam" id="PF12500"/>
    </source>
</evidence>
<dbReference type="InterPro" id="IPR022537">
    <property type="entry name" value="TRSP_dom"/>
</dbReference>
<evidence type="ECO:0008006" key="5">
    <source>
        <dbReference type="Google" id="ProtNLM"/>
    </source>
</evidence>
<protein>
    <recommendedName>
        <fullName evidence="5">TRSP domain C terminus to PRTase_2</fullName>
    </recommendedName>
</protein>
<dbReference type="OrthoDB" id="56827at2"/>
<dbReference type="InterPro" id="IPR000836">
    <property type="entry name" value="PRTase_dom"/>
</dbReference>
<dbReference type="InterPro" id="IPR011214">
    <property type="entry name" value="UCP020967"/>
</dbReference>
<comment type="caution">
    <text evidence="3">The sequence shown here is derived from an EMBL/GenBank/DDBJ whole genome shotgun (WGS) entry which is preliminary data.</text>
</comment>
<dbReference type="Pfam" id="PF15609">
    <property type="entry name" value="PRTase_2"/>
    <property type="match status" value="1"/>
</dbReference>
<accession>A0A4U1DC26</accession>
<dbReference type="InterPro" id="IPR029057">
    <property type="entry name" value="PRTase-like"/>
</dbReference>